<evidence type="ECO:0000256" key="1">
    <source>
        <dbReference type="SAM" id="MobiDB-lite"/>
    </source>
</evidence>
<organism evidence="3 4">
    <name type="scientific">Perkinsus olseni</name>
    <name type="common">Perkinsus atlanticus</name>
    <dbReference type="NCBI Taxonomy" id="32597"/>
    <lineage>
        <taxon>Eukaryota</taxon>
        <taxon>Sar</taxon>
        <taxon>Alveolata</taxon>
        <taxon>Perkinsozoa</taxon>
        <taxon>Perkinsea</taxon>
        <taxon>Perkinsida</taxon>
        <taxon>Perkinsidae</taxon>
        <taxon>Perkinsus</taxon>
    </lineage>
</organism>
<dbReference type="EMBL" id="JABANO010023874">
    <property type="protein sequence ID" value="KAF4722812.1"/>
    <property type="molecule type" value="Genomic_DNA"/>
</dbReference>
<dbReference type="Gene3D" id="3.40.50.1820">
    <property type="entry name" value="alpha/beta hydrolase"/>
    <property type="match status" value="1"/>
</dbReference>
<dbReference type="InterPro" id="IPR029058">
    <property type="entry name" value="AB_hydrolase_fold"/>
</dbReference>
<keyword evidence="4" id="KW-1185">Reference proteome</keyword>
<dbReference type="Proteomes" id="UP000553632">
    <property type="component" value="Unassembled WGS sequence"/>
</dbReference>
<keyword evidence="2" id="KW-0812">Transmembrane</keyword>
<name>A0A7J6RRH6_PEROL</name>
<proteinExistence type="predicted"/>
<sequence>MRVLDACEHELLNWEVMEILDEERKRLEEDKAAVLASSSPSSPGSSEGGGSPRAAVGPVEEEEPSHDKLRMENLFKRLSSYLVDELHTSNLRQDRIPKALDLLNSHGLPHQCSCELLNNTKLCANSDVYVYTAIESVPNVSEETLEGAHNVVKFVLGSDEVREEEMVGPMGLPEDTEDHQAKRPRRTSNRDCLVIDKYITEIMSDVQGQLGDEQLLEEGVLPSDYHQHTLLPTMVVGFILLWALAEGMAYIWYRRRLALRNATPAVIPVVSSEQRDFVFNHVLDLGQYYSDGVWRLLKGWFYPSIAQQDLRQDNLNEMLAWAFCYKDTADLTASEWRWVEKAKGKICDKYGYSPKPGRADLLCWYQVKTVRNTIDPIVSNYHPLSFYCGVYLAKAFGAAILRLRGYHHYSSGRVKYWYRSQPALEETLLDQGESSQEVFVFFHGIGIGLVTYLTMLFKLHQPTQFLFEMPWISMNPLAEVIPDDEYAVDVKMALKDRGVSDTQRVCLAGHSFGSLPVVWIKRHCPDVFDRSRVVLVDPVCIYLNLPDVCLNFLYRKPRRFFMRFLRYIASEELGIACSLHRDFFWMQSVIFPEELPEDTTVFLSEYDHVVPVHDVYTGCQRAGVDTRLLKGIDHGWYLGVPEYLREVTKVLNAQ</sequence>
<comment type="caution">
    <text evidence="3">The sequence shown here is derived from an EMBL/GenBank/DDBJ whole genome shotgun (WGS) entry which is preliminary data.</text>
</comment>
<feature type="transmembrane region" description="Helical" evidence="2">
    <location>
        <begin position="230"/>
        <end position="253"/>
    </location>
</feature>
<gene>
    <name evidence="3" type="ORF">FOZ63_026046</name>
</gene>
<feature type="transmembrane region" description="Helical" evidence="2">
    <location>
        <begin position="438"/>
        <end position="457"/>
    </location>
</feature>
<accession>A0A7J6RRH6</accession>
<dbReference type="AlphaFoldDB" id="A0A7J6RRH6"/>
<protein>
    <submittedName>
        <fullName evidence="3">Uncharacterized protein</fullName>
    </submittedName>
</protein>
<keyword evidence="2" id="KW-0472">Membrane</keyword>
<feature type="region of interest" description="Disordered" evidence="1">
    <location>
        <begin position="30"/>
        <end position="66"/>
    </location>
</feature>
<evidence type="ECO:0000313" key="4">
    <source>
        <dbReference type="Proteomes" id="UP000553632"/>
    </source>
</evidence>
<reference evidence="3 4" key="1">
    <citation type="submission" date="2020-04" db="EMBL/GenBank/DDBJ databases">
        <title>Perkinsus olseni comparative genomics.</title>
        <authorList>
            <person name="Bogema D.R."/>
        </authorList>
    </citation>
    <scope>NUCLEOTIDE SEQUENCE [LARGE SCALE GENOMIC DNA]</scope>
    <source>
        <strain evidence="3 4">ATCC PRA-207</strain>
    </source>
</reference>
<evidence type="ECO:0000256" key="2">
    <source>
        <dbReference type="SAM" id="Phobius"/>
    </source>
</evidence>
<dbReference type="PANTHER" id="PTHR37471:SF1">
    <property type="entry name" value="AB HYDROLASE-1 DOMAIN-CONTAINING PROTEIN"/>
    <property type="match status" value="1"/>
</dbReference>
<dbReference type="PANTHER" id="PTHR37471">
    <property type="entry name" value="UNNAMED PRODUCT"/>
    <property type="match status" value="1"/>
</dbReference>
<evidence type="ECO:0000313" key="3">
    <source>
        <dbReference type="EMBL" id="KAF4722812.1"/>
    </source>
</evidence>
<keyword evidence="2" id="KW-1133">Transmembrane helix</keyword>
<dbReference type="SUPFAM" id="SSF53474">
    <property type="entry name" value="alpha/beta-Hydrolases"/>
    <property type="match status" value="1"/>
</dbReference>